<evidence type="ECO:0000313" key="1">
    <source>
        <dbReference type="EMBL" id="GAH61657.1"/>
    </source>
</evidence>
<dbReference type="AlphaFoldDB" id="X1GWX0"/>
<proteinExistence type="predicted"/>
<reference evidence="1" key="1">
    <citation type="journal article" date="2014" name="Front. Microbiol.">
        <title>High frequency of phylogenetically diverse reductive dehalogenase-homologous genes in deep subseafloor sedimentary metagenomes.</title>
        <authorList>
            <person name="Kawai M."/>
            <person name="Futagami T."/>
            <person name="Toyoda A."/>
            <person name="Takaki Y."/>
            <person name="Nishi S."/>
            <person name="Hori S."/>
            <person name="Arai W."/>
            <person name="Tsubouchi T."/>
            <person name="Morono Y."/>
            <person name="Uchiyama I."/>
            <person name="Ito T."/>
            <person name="Fujiyama A."/>
            <person name="Inagaki F."/>
            <person name="Takami H."/>
        </authorList>
    </citation>
    <scope>NUCLEOTIDE SEQUENCE</scope>
    <source>
        <strain evidence="1">Expedition CK06-06</strain>
    </source>
</reference>
<dbReference type="EMBL" id="BARU01019026">
    <property type="protein sequence ID" value="GAH61657.1"/>
    <property type="molecule type" value="Genomic_DNA"/>
</dbReference>
<comment type="caution">
    <text evidence="1">The sequence shown here is derived from an EMBL/GenBank/DDBJ whole genome shotgun (WGS) entry which is preliminary data.</text>
</comment>
<sequence>YSGGECSTKSVLSRDPCAELKQLFYFSEAGPVYTSQQLKENDKNYMDMGGYDILWFESPVVNPLTAENYLKNFGILARTSFFQQAFPEVPVMDGVKIIYKQPISDKPSYISDAKLIRAEFRQNNKLGEGYFYIVTADVFGLGYGMMFTGITAPRGLLDLIVPSLLQSFKSFTVSSDYVGACIKAQNNAAAGALKAGKILDQSSDIIMEVWENKLESEQRMSEKQSDAMLGYSRLYNPQTDEVYEITPEFYEYYQNHNNEFELNYLQEMPDDKWSYAPLNGAQYIK</sequence>
<feature type="non-terminal residue" evidence="1">
    <location>
        <position position="1"/>
    </location>
</feature>
<name>X1GWX0_9ZZZZ</name>
<protein>
    <submittedName>
        <fullName evidence="1">Uncharacterized protein</fullName>
    </submittedName>
</protein>
<accession>X1GWX0</accession>
<organism evidence="1">
    <name type="scientific">marine sediment metagenome</name>
    <dbReference type="NCBI Taxonomy" id="412755"/>
    <lineage>
        <taxon>unclassified sequences</taxon>
        <taxon>metagenomes</taxon>
        <taxon>ecological metagenomes</taxon>
    </lineage>
</organism>
<gene>
    <name evidence="1" type="ORF">S03H2_31383</name>
</gene>